<gene>
    <name evidence="2" type="ORF">BT96DRAFT_1017632</name>
</gene>
<dbReference type="Proteomes" id="UP000799118">
    <property type="component" value="Unassembled WGS sequence"/>
</dbReference>
<dbReference type="AlphaFoldDB" id="A0A6A4HWQ1"/>
<protein>
    <submittedName>
        <fullName evidence="2">Uncharacterized protein</fullName>
    </submittedName>
</protein>
<evidence type="ECO:0000313" key="3">
    <source>
        <dbReference type="Proteomes" id="UP000799118"/>
    </source>
</evidence>
<accession>A0A6A4HWQ1</accession>
<keyword evidence="3" id="KW-1185">Reference proteome</keyword>
<feature type="region of interest" description="Disordered" evidence="1">
    <location>
        <begin position="122"/>
        <end position="153"/>
    </location>
</feature>
<dbReference type="EMBL" id="ML769435">
    <property type="protein sequence ID" value="KAE9402381.1"/>
    <property type="molecule type" value="Genomic_DNA"/>
</dbReference>
<evidence type="ECO:0000313" key="2">
    <source>
        <dbReference type="EMBL" id="KAE9402381.1"/>
    </source>
</evidence>
<reference evidence="2" key="1">
    <citation type="journal article" date="2019" name="Environ. Microbiol.">
        <title>Fungal ecological strategies reflected in gene transcription - a case study of two litter decomposers.</title>
        <authorList>
            <person name="Barbi F."/>
            <person name="Kohler A."/>
            <person name="Barry K."/>
            <person name="Baskaran P."/>
            <person name="Daum C."/>
            <person name="Fauchery L."/>
            <person name="Ihrmark K."/>
            <person name="Kuo A."/>
            <person name="LaButti K."/>
            <person name="Lipzen A."/>
            <person name="Morin E."/>
            <person name="Grigoriev I.V."/>
            <person name="Henrissat B."/>
            <person name="Lindahl B."/>
            <person name="Martin F."/>
        </authorList>
    </citation>
    <scope>NUCLEOTIDE SEQUENCE</scope>
    <source>
        <strain evidence="2">JB14</strain>
    </source>
</reference>
<feature type="compositionally biased region" description="Polar residues" evidence="1">
    <location>
        <begin position="132"/>
        <end position="145"/>
    </location>
</feature>
<name>A0A6A4HWQ1_9AGAR</name>
<organism evidence="2 3">
    <name type="scientific">Gymnopus androsaceus JB14</name>
    <dbReference type="NCBI Taxonomy" id="1447944"/>
    <lineage>
        <taxon>Eukaryota</taxon>
        <taxon>Fungi</taxon>
        <taxon>Dikarya</taxon>
        <taxon>Basidiomycota</taxon>
        <taxon>Agaricomycotina</taxon>
        <taxon>Agaricomycetes</taxon>
        <taxon>Agaricomycetidae</taxon>
        <taxon>Agaricales</taxon>
        <taxon>Marasmiineae</taxon>
        <taxon>Omphalotaceae</taxon>
        <taxon>Gymnopus</taxon>
    </lineage>
</organism>
<sequence>MRPHGYNTKVRCGQQPIFPPHFIRQNSAQDPKLVRALLRSLIAGMPTNKDESEENPSASVPTQTFQWHNPSGIANLLDLDLCTASVEAGARETRLYPQLREEAEEEGRMSQQVPPVLRKDLFPSPSGRRVGTANQPANPSSLPPLTTTDRLTSATTCSPPYKSCLTLVDIDVSTTNTYTIFESKLLWGSDTSAAPAVTIARVTIT</sequence>
<evidence type="ECO:0000256" key="1">
    <source>
        <dbReference type="SAM" id="MobiDB-lite"/>
    </source>
</evidence>
<proteinExistence type="predicted"/>